<dbReference type="GO" id="GO:0098809">
    <property type="term" value="F:nitrite reductase activity"/>
    <property type="evidence" value="ECO:0007669"/>
    <property type="project" value="Ensembl"/>
</dbReference>
<evidence type="ECO:0000256" key="7">
    <source>
        <dbReference type="ARBA" id="ARBA00023004"/>
    </source>
</evidence>
<dbReference type="PRINTS" id="PR00613">
    <property type="entry name" value="MYOGLOBIN"/>
</dbReference>
<dbReference type="PANTHER" id="PTHR46783">
    <property type="entry name" value="CYTOGLOBIN"/>
    <property type="match status" value="1"/>
</dbReference>
<dbReference type="GO" id="GO:0019825">
    <property type="term" value="F:oxygen binding"/>
    <property type="evidence" value="ECO:0007669"/>
    <property type="project" value="Ensembl"/>
</dbReference>
<dbReference type="GO" id="GO:1905292">
    <property type="term" value="P:regulation of neural crest cell differentiation"/>
    <property type="evidence" value="ECO:0007669"/>
    <property type="project" value="Ensembl"/>
</dbReference>
<dbReference type="InterPro" id="IPR009050">
    <property type="entry name" value="Globin-like_sf"/>
</dbReference>
<dbReference type="KEGG" id="amex:103043687"/>
<proteinExistence type="inferred from homology"/>
<dbReference type="InterPro" id="IPR002335">
    <property type="entry name" value="Myoglobin"/>
</dbReference>
<dbReference type="AlphaFoldDB" id="A0A8B9H3J7"/>
<keyword evidence="8" id="KW-0514">Muscle protein</keyword>
<evidence type="ECO:0000256" key="15">
    <source>
        <dbReference type="ARBA" id="ARBA00044562"/>
    </source>
</evidence>
<dbReference type="EC" id="1.15.1.1" evidence="2"/>
<evidence type="ECO:0000256" key="5">
    <source>
        <dbReference type="ARBA" id="ARBA00022723"/>
    </source>
</evidence>
<dbReference type="OMA" id="ICKFHIE"/>
<keyword evidence="3" id="KW-0963">Cytoplasm</keyword>
<evidence type="ECO:0000313" key="23">
    <source>
        <dbReference type="Proteomes" id="UP000694621"/>
    </source>
</evidence>
<dbReference type="SUPFAM" id="SSF46458">
    <property type="entry name" value="Globin-like"/>
    <property type="match status" value="1"/>
</dbReference>
<dbReference type="Gene3D" id="1.10.490.10">
    <property type="entry name" value="Globins"/>
    <property type="match status" value="1"/>
</dbReference>
<feature type="domain" description="Globin" evidence="21">
    <location>
        <begin position="16"/>
        <end position="165"/>
    </location>
</feature>
<evidence type="ECO:0000259" key="21">
    <source>
        <dbReference type="PROSITE" id="PS01033"/>
    </source>
</evidence>
<dbReference type="InterPro" id="IPR013314">
    <property type="entry name" value="Globin_lamprey/hagfish"/>
</dbReference>
<evidence type="ECO:0000256" key="11">
    <source>
        <dbReference type="ARBA" id="ARBA00044514"/>
    </source>
</evidence>
<reference evidence="22" key="1">
    <citation type="submission" date="2025-08" db="UniProtKB">
        <authorList>
            <consortium name="Ensembl"/>
        </authorList>
    </citation>
    <scope>IDENTIFICATION</scope>
</reference>
<evidence type="ECO:0000256" key="18">
    <source>
        <dbReference type="ARBA" id="ARBA00048118"/>
    </source>
</evidence>
<dbReference type="Proteomes" id="UP000694621">
    <property type="component" value="Unplaced"/>
</dbReference>
<protein>
    <recommendedName>
        <fullName evidence="2">superoxide dismutase</fullName>
        <ecNumber evidence="2">1.15.1.1</ecNumber>
    </recommendedName>
    <alternativeName>
        <fullName evidence="12">Nitrite reductase CYGB</fullName>
    </alternativeName>
    <alternativeName>
        <fullName evidence="13">Nitrite reductase MB</fullName>
    </alternativeName>
    <alternativeName>
        <fullName evidence="16">Pseudoperoxidase CYGB</fullName>
    </alternativeName>
    <alternativeName>
        <fullName evidence="14">Pseudoperoxidase MB</fullName>
    </alternativeName>
    <alternativeName>
        <fullName evidence="15">Superoxide dismutase CYGB</fullName>
    </alternativeName>
</protein>
<keyword evidence="6" id="KW-0560">Oxidoreductase</keyword>
<comment type="catalytic activity">
    <reaction evidence="18">
        <text>Fe(III)-heme b-[protein] + nitric oxide + H2O = Fe(II)-heme b-[protein] + nitrite + 2 H(+)</text>
        <dbReference type="Rhea" id="RHEA:77711"/>
        <dbReference type="Rhea" id="RHEA-COMP:18975"/>
        <dbReference type="Rhea" id="RHEA-COMP:18976"/>
        <dbReference type="ChEBI" id="CHEBI:15377"/>
        <dbReference type="ChEBI" id="CHEBI:15378"/>
        <dbReference type="ChEBI" id="CHEBI:16301"/>
        <dbReference type="ChEBI" id="CHEBI:16480"/>
        <dbReference type="ChEBI" id="CHEBI:55376"/>
        <dbReference type="ChEBI" id="CHEBI:60344"/>
    </reaction>
    <physiologicalReaction direction="right-to-left" evidence="18">
        <dbReference type="Rhea" id="RHEA:77713"/>
    </physiologicalReaction>
</comment>
<dbReference type="GO" id="GO:0020037">
    <property type="term" value="F:heme binding"/>
    <property type="evidence" value="ECO:0007669"/>
    <property type="project" value="InterPro"/>
</dbReference>
<keyword evidence="5" id="KW-0479">Metal-binding</keyword>
<comment type="catalytic activity">
    <reaction evidence="17">
        <text>2 superoxide + 2 H(+) = H2O2 + O2</text>
        <dbReference type="Rhea" id="RHEA:20696"/>
        <dbReference type="ChEBI" id="CHEBI:15378"/>
        <dbReference type="ChEBI" id="CHEBI:15379"/>
        <dbReference type="ChEBI" id="CHEBI:16240"/>
        <dbReference type="ChEBI" id="CHEBI:18421"/>
        <dbReference type="EC" id="1.15.1.1"/>
    </reaction>
    <physiologicalReaction direction="left-to-right" evidence="17">
        <dbReference type="Rhea" id="RHEA:20697"/>
    </physiologicalReaction>
</comment>
<dbReference type="Ensembl" id="ENSAMXT00005008724.1">
    <property type="protein sequence ID" value="ENSAMXP00005007754.1"/>
    <property type="gene ID" value="ENSAMXG00005004595.1"/>
</dbReference>
<name>A0A8B9H3J7_ASTMX</name>
<dbReference type="GeneID" id="103043687"/>
<dbReference type="GO" id="GO:0046686">
    <property type="term" value="P:response to cadmium ion"/>
    <property type="evidence" value="ECO:0007669"/>
    <property type="project" value="Ensembl"/>
</dbReference>
<dbReference type="PROSITE" id="PS01033">
    <property type="entry name" value="GLOBIN"/>
    <property type="match status" value="1"/>
</dbReference>
<evidence type="ECO:0000313" key="22">
    <source>
        <dbReference type="Ensembl" id="ENSAMXP00005007754.1"/>
    </source>
</evidence>
<evidence type="ECO:0000256" key="6">
    <source>
        <dbReference type="ARBA" id="ARBA00023002"/>
    </source>
</evidence>
<comment type="catalytic activity">
    <reaction evidence="19">
        <text>H2O2 + AH2 = A + 2 H2O</text>
        <dbReference type="Rhea" id="RHEA:30275"/>
        <dbReference type="ChEBI" id="CHEBI:13193"/>
        <dbReference type="ChEBI" id="CHEBI:15377"/>
        <dbReference type="ChEBI" id="CHEBI:16240"/>
        <dbReference type="ChEBI" id="CHEBI:17499"/>
    </reaction>
    <physiologicalReaction direction="left-to-right" evidence="19">
        <dbReference type="Rhea" id="RHEA:30276"/>
    </physiologicalReaction>
</comment>
<dbReference type="GO" id="GO:1902882">
    <property type="term" value="P:regulation of response to oxidative stress"/>
    <property type="evidence" value="ECO:0007669"/>
    <property type="project" value="Ensembl"/>
</dbReference>
<dbReference type="GO" id="GO:0016528">
    <property type="term" value="C:sarcoplasm"/>
    <property type="evidence" value="ECO:0007669"/>
    <property type="project" value="UniProtKB-SubCell"/>
</dbReference>
<dbReference type="Pfam" id="PF00042">
    <property type="entry name" value="Globin"/>
    <property type="match status" value="1"/>
</dbReference>
<dbReference type="GO" id="GO:0005506">
    <property type="term" value="F:iron ion binding"/>
    <property type="evidence" value="ECO:0007669"/>
    <property type="project" value="InterPro"/>
</dbReference>
<evidence type="ECO:0000256" key="8">
    <source>
        <dbReference type="ARBA" id="ARBA00023179"/>
    </source>
</evidence>
<dbReference type="GO" id="GO:0014032">
    <property type="term" value="P:neural crest cell development"/>
    <property type="evidence" value="ECO:0007669"/>
    <property type="project" value="Ensembl"/>
</dbReference>
<keyword evidence="7" id="KW-0408">Iron</keyword>
<evidence type="ECO:0000256" key="17">
    <source>
        <dbReference type="ARBA" id="ARBA00047393"/>
    </source>
</evidence>
<evidence type="ECO:0000256" key="10">
    <source>
        <dbReference type="ARBA" id="ARBA00044498"/>
    </source>
</evidence>
<accession>A0A8B9H3J7</accession>
<evidence type="ECO:0000256" key="2">
    <source>
        <dbReference type="ARBA" id="ARBA00012682"/>
    </source>
</evidence>
<evidence type="ECO:0000256" key="4">
    <source>
        <dbReference type="ARBA" id="ARBA00022617"/>
    </source>
</evidence>
<evidence type="ECO:0000256" key="3">
    <source>
        <dbReference type="ARBA" id="ARBA00022490"/>
    </source>
</evidence>
<organism evidence="22 23">
    <name type="scientific">Astyanax mexicanus</name>
    <name type="common">Blind cave fish</name>
    <name type="synonym">Astyanax fasciatus mexicanus</name>
    <dbReference type="NCBI Taxonomy" id="7994"/>
    <lineage>
        <taxon>Eukaryota</taxon>
        <taxon>Metazoa</taxon>
        <taxon>Chordata</taxon>
        <taxon>Craniata</taxon>
        <taxon>Vertebrata</taxon>
        <taxon>Euteleostomi</taxon>
        <taxon>Actinopterygii</taxon>
        <taxon>Neopterygii</taxon>
        <taxon>Teleostei</taxon>
        <taxon>Ostariophysi</taxon>
        <taxon>Characiformes</taxon>
        <taxon>Characoidei</taxon>
        <taxon>Acestrorhamphidae</taxon>
        <taxon>Acestrorhamphinae</taxon>
        <taxon>Astyanax</taxon>
    </lineage>
</organism>
<comment type="similarity">
    <text evidence="1 20">Belongs to the globin family.</text>
</comment>
<sequence>MEGNGGMQEQMERPEMLTGGEQAIIQNTWTKVYQNKDAAGVAVLMRLFTSFPSSKQFFSQFRDTEDPEELKSSVQLKKHALRVMSALNTLVENVNDEEKTAAVLKVVAKSHAIKHSVEPRYFKLLTGVILEVLVEAFPETFGVEAQGAWSKLMEVVHWQVMQVYSEIGWTSANSATE</sequence>
<evidence type="ECO:0000256" key="16">
    <source>
        <dbReference type="ARBA" id="ARBA00044569"/>
    </source>
</evidence>
<keyword evidence="20" id="KW-0813">Transport</keyword>
<comment type="subunit">
    <text evidence="11">Monomeric.</text>
</comment>
<dbReference type="PANTHER" id="PTHR46783:SF1">
    <property type="entry name" value="CYTOGLOBIN-1-RELATED"/>
    <property type="match status" value="1"/>
</dbReference>
<keyword evidence="4 20" id="KW-0349">Heme</keyword>
<evidence type="ECO:0000256" key="1">
    <source>
        <dbReference type="ARBA" id="ARBA00008705"/>
    </source>
</evidence>
<dbReference type="InterPro" id="IPR012292">
    <property type="entry name" value="Globin/Proto"/>
</dbReference>
<comment type="subcellular location">
    <subcellularLocation>
        <location evidence="10">Cytoplasm</location>
        <location evidence="10">Sarcoplasm</location>
    </subcellularLocation>
</comment>
<dbReference type="GO" id="GO:0004784">
    <property type="term" value="F:superoxide dismutase activity"/>
    <property type="evidence" value="ECO:0007669"/>
    <property type="project" value="UniProtKB-EC"/>
</dbReference>
<dbReference type="GO" id="GO:0005344">
    <property type="term" value="F:oxygen carrier activity"/>
    <property type="evidence" value="ECO:0007669"/>
    <property type="project" value="UniProtKB-KW"/>
</dbReference>
<evidence type="ECO:0000256" key="19">
    <source>
        <dbReference type="ARBA" id="ARBA00049899"/>
    </source>
</evidence>
<evidence type="ECO:0000256" key="9">
    <source>
        <dbReference type="ARBA" id="ARBA00044448"/>
    </source>
</evidence>
<dbReference type="OrthoDB" id="436496at2759"/>
<keyword evidence="20" id="KW-0561">Oxygen transport</keyword>
<evidence type="ECO:0000256" key="14">
    <source>
        <dbReference type="ARBA" id="ARBA00044553"/>
    </source>
</evidence>
<evidence type="ECO:0000256" key="13">
    <source>
        <dbReference type="ARBA" id="ARBA00044552"/>
    </source>
</evidence>
<evidence type="ECO:0000256" key="12">
    <source>
        <dbReference type="ARBA" id="ARBA00044551"/>
    </source>
</evidence>
<evidence type="ECO:0000256" key="20">
    <source>
        <dbReference type="RuleBase" id="RU000356"/>
    </source>
</evidence>
<dbReference type="InterPro" id="IPR000971">
    <property type="entry name" value="Globin"/>
</dbReference>
<comment type="catalytic activity">
    <reaction evidence="9">
        <text>Fe(II)-heme b-[protein] + nitric oxide + O2 = Fe(III)-heme b-[protein] + nitrate</text>
        <dbReference type="Rhea" id="RHEA:78091"/>
        <dbReference type="Rhea" id="RHEA-COMP:18975"/>
        <dbReference type="Rhea" id="RHEA-COMP:18976"/>
        <dbReference type="ChEBI" id="CHEBI:15379"/>
        <dbReference type="ChEBI" id="CHEBI:16480"/>
        <dbReference type="ChEBI" id="CHEBI:17632"/>
        <dbReference type="ChEBI" id="CHEBI:55376"/>
        <dbReference type="ChEBI" id="CHEBI:60344"/>
    </reaction>
    <physiologicalReaction direction="left-to-right" evidence="9">
        <dbReference type="Rhea" id="RHEA:78092"/>
    </physiologicalReaction>
</comment>